<dbReference type="CDD" id="cd07197">
    <property type="entry name" value="nitrilase"/>
    <property type="match status" value="2"/>
</dbReference>
<evidence type="ECO:0000259" key="2">
    <source>
        <dbReference type="PROSITE" id="PS50263"/>
    </source>
</evidence>
<comment type="caution">
    <text evidence="3">The sequence shown here is derived from an EMBL/GenBank/DDBJ whole genome shotgun (WGS) entry which is preliminary data.</text>
</comment>
<feature type="domain" description="CN hydrolase" evidence="2">
    <location>
        <begin position="292"/>
        <end position="527"/>
    </location>
</feature>
<dbReference type="PANTHER" id="PTHR43674">
    <property type="entry name" value="NITRILASE C965.09-RELATED"/>
    <property type="match status" value="1"/>
</dbReference>
<feature type="domain" description="CN hydrolase" evidence="2">
    <location>
        <begin position="5"/>
        <end position="242"/>
    </location>
</feature>
<dbReference type="SUPFAM" id="SSF56317">
    <property type="entry name" value="Carbon-nitrogen hydrolase"/>
    <property type="match status" value="2"/>
</dbReference>
<dbReference type="Gene3D" id="3.60.110.10">
    <property type="entry name" value="Carbon-nitrogen hydrolase"/>
    <property type="match status" value="2"/>
</dbReference>
<dbReference type="Pfam" id="PF00795">
    <property type="entry name" value="CN_hydrolase"/>
    <property type="match status" value="2"/>
</dbReference>
<gene>
    <name evidence="3" type="ORF">EZJ58_0025</name>
</gene>
<sequence>MTITFNAAVIQTLAVLGDIEANIALAAAGVREAVRQDAKLIVLPECMNTGYLFDSAAHCRALAEPVDGRYCRALAALCREYNVFIASGMTEKAEDGKIYNSGVLFNPAGDLICHYQKQFLATHDQNWFEVGVKGNPFVDTELGRLGLLICFDGRIPEIARCLAAQKVDVVIDMANFFAMDQAEMWVPARAYENGSWYVAATKSGVERSIYYPGGSMIVDPQGRVQAKVPYDVHGVATARISLPDRDRKPWQFGGDKLTDRRPETYAIINQPFATTPLAALMGEALIPENSTVKLAAVQAHVSESHTLDDALEMIEHAALLGIRVMVLPAWFAAPLWRPDADNAALLARDSGAVVARIAELCRRYGTIIALPTVEERQGALLPEMVLVGPRGVIGRQAQVHANPGTRDWAAVADGGFQVFETDFGRLGLLNDYDGMFPESSRVLALLGAEIILWSCAWRHPNQRNLLAVPKAEDNRVYVVCANRCDAPAPGGSFIIPPAGFPSWDIDALLPPNPRWGAVTPLYANRALTRQKEMIPGVNMLRNRLTDSYGILSRQP</sequence>
<dbReference type="Proteomes" id="UP000294555">
    <property type="component" value="Unassembled WGS sequence"/>
</dbReference>
<dbReference type="RefSeq" id="WP_132921019.1">
    <property type="nucleotide sequence ID" value="NZ_SJOI01000001.1"/>
</dbReference>
<dbReference type="EMBL" id="SJOI01000001">
    <property type="protein sequence ID" value="TCL02040.1"/>
    <property type="molecule type" value="Genomic_DNA"/>
</dbReference>
<reference evidence="3 4" key="1">
    <citation type="submission" date="2019-02" db="EMBL/GenBank/DDBJ databases">
        <title>Investigation of anaerobic lignin degradation for improved lignocellulosic biofuels.</title>
        <authorList>
            <person name="Deangelis K."/>
        </authorList>
    </citation>
    <scope>NUCLEOTIDE SEQUENCE [LARGE SCALE GENOMIC DNA]</scope>
    <source>
        <strain evidence="3 4">159R</strain>
    </source>
</reference>
<accession>A0A4R1ND70</accession>
<proteinExistence type="predicted"/>
<keyword evidence="1 3" id="KW-0378">Hydrolase</keyword>
<evidence type="ECO:0000256" key="1">
    <source>
        <dbReference type="ARBA" id="ARBA00022801"/>
    </source>
</evidence>
<dbReference type="PANTHER" id="PTHR43674:SF2">
    <property type="entry name" value="BETA-UREIDOPROPIONASE"/>
    <property type="match status" value="1"/>
</dbReference>
<name>A0A4R1ND70_9GAMM</name>
<evidence type="ECO:0000313" key="3">
    <source>
        <dbReference type="EMBL" id="TCL02040.1"/>
    </source>
</evidence>
<dbReference type="InterPro" id="IPR003010">
    <property type="entry name" value="C-N_Hydrolase"/>
</dbReference>
<evidence type="ECO:0000313" key="4">
    <source>
        <dbReference type="Proteomes" id="UP000294555"/>
    </source>
</evidence>
<dbReference type="PROSITE" id="PS50263">
    <property type="entry name" value="CN_HYDROLASE"/>
    <property type="match status" value="2"/>
</dbReference>
<dbReference type="InterPro" id="IPR050345">
    <property type="entry name" value="Aliph_Amidase/BUP"/>
</dbReference>
<protein>
    <submittedName>
        <fullName evidence="3">Putative amidohydrolase</fullName>
    </submittedName>
</protein>
<dbReference type="OrthoDB" id="9803803at2"/>
<organism evidence="3 4">
    <name type="scientific">Sodalis ligni</name>
    <dbReference type="NCBI Taxonomy" id="2697027"/>
    <lineage>
        <taxon>Bacteria</taxon>
        <taxon>Pseudomonadati</taxon>
        <taxon>Pseudomonadota</taxon>
        <taxon>Gammaproteobacteria</taxon>
        <taxon>Enterobacterales</taxon>
        <taxon>Bruguierivoracaceae</taxon>
        <taxon>Sodalis</taxon>
    </lineage>
</organism>
<dbReference type="InterPro" id="IPR036526">
    <property type="entry name" value="C-N_Hydrolase_sf"/>
</dbReference>
<keyword evidence="4" id="KW-1185">Reference proteome</keyword>
<dbReference type="GO" id="GO:0016811">
    <property type="term" value="F:hydrolase activity, acting on carbon-nitrogen (but not peptide) bonds, in linear amides"/>
    <property type="evidence" value="ECO:0007669"/>
    <property type="project" value="TreeGrafter"/>
</dbReference>
<dbReference type="AlphaFoldDB" id="A0A4R1ND70"/>